<keyword evidence="3 6" id="KW-0489">Methyltransferase</keyword>
<evidence type="ECO:0000256" key="1">
    <source>
        <dbReference type="ARBA" id="ARBA00022490"/>
    </source>
</evidence>
<keyword evidence="1 6" id="KW-0963">Cytoplasm</keyword>
<name>A0ABV8JE14_9BACL</name>
<comment type="subcellular location">
    <subcellularLocation>
        <location evidence="6">Cytoplasm</location>
    </subcellularLocation>
</comment>
<organism evidence="9 10">
    <name type="scientific">Salinithrix halophila</name>
    <dbReference type="NCBI Taxonomy" id="1485204"/>
    <lineage>
        <taxon>Bacteria</taxon>
        <taxon>Bacillati</taxon>
        <taxon>Bacillota</taxon>
        <taxon>Bacilli</taxon>
        <taxon>Bacillales</taxon>
        <taxon>Thermoactinomycetaceae</taxon>
        <taxon>Salinithrix</taxon>
    </lineage>
</organism>
<dbReference type="SUPFAM" id="SSF53790">
    <property type="entry name" value="Tetrapyrrole methylase"/>
    <property type="match status" value="1"/>
</dbReference>
<keyword evidence="2 6" id="KW-0698">rRNA processing</keyword>
<dbReference type="PANTHER" id="PTHR46111:SF1">
    <property type="entry name" value="RIBOSOMAL RNA SMALL SUBUNIT METHYLTRANSFERASE I"/>
    <property type="match status" value="1"/>
</dbReference>
<evidence type="ECO:0000256" key="2">
    <source>
        <dbReference type="ARBA" id="ARBA00022552"/>
    </source>
</evidence>
<comment type="catalytic activity">
    <reaction evidence="6">
        <text>cytidine(1402) in 16S rRNA + S-adenosyl-L-methionine = 2'-O-methylcytidine(1402) in 16S rRNA + S-adenosyl-L-homocysteine + H(+)</text>
        <dbReference type="Rhea" id="RHEA:42924"/>
        <dbReference type="Rhea" id="RHEA-COMP:10285"/>
        <dbReference type="Rhea" id="RHEA-COMP:10286"/>
        <dbReference type="ChEBI" id="CHEBI:15378"/>
        <dbReference type="ChEBI" id="CHEBI:57856"/>
        <dbReference type="ChEBI" id="CHEBI:59789"/>
        <dbReference type="ChEBI" id="CHEBI:74495"/>
        <dbReference type="ChEBI" id="CHEBI:82748"/>
        <dbReference type="EC" id="2.1.1.198"/>
    </reaction>
</comment>
<dbReference type="NCBIfam" id="TIGR00096">
    <property type="entry name" value="16S rRNA (cytidine(1402)-2'-O)-methyltransferase"/>
    <property type="match status" value="1"/>
</dbReference>
<dbReference type="EC" id="2.1.1.198" evidence="6"/>
<dbReference type="GO" id="GO:0008168">
    <property type="term" value="F:methyltransferase activity"/>
    <property type="evidence" value="ECO:0007669"/>
    <property type="project" value="UniProtKB-KW"/>
</dbReference>
<feature type="domain" description="Tetrapyrrole methylase" evidence="8">
    <location>
        <begin position="14"/>
        <end position="211"/>
    </location>
</feature>
<dbReference type="InterPro" id="IPR008189">
    <property type="entry name" value="rRNA_ssu_MeTfrase_I"/>
</dbReference>
<evidence type="ECO:0000256" key="7">
    <source>
        <dbReference type="SAM" id="MobiDB-lite"/>
    </source>
</evidence>
<dbReference type="InterPro" id="IPR018063">
    <property type="entry name" value="SAM_MeTrfase_RsmI_CS"/>
</dbReference>
<dbReference type="InterPro" id="IPR014777">
    <property type="entry name" value="4pyrrole_Mease_sub1"/>
</dbReference>
<dbReference type="PROSITE" id="PS01296">
    <property type="entry name" value="RSMI"/>
    <property type="match status" value="1"/>
</dbReference>
<evidence type="ECO:0000313" key="10">
    <source>
        <dbReference type="Proteomes" id="UP001595843"/>
    </source>
</evidence>
<evidence type="ECO:0000256" key="5">
    <source>
        <dbReference type="ARBA" id="ARBA00022691"/>
    </source>
</evidence>
<dbReference type="RefSeq" id="WP_380701591.1">
    <property type="nucleotide sequence ID" value="NZ_JBHSAP010000004.1"/>
</dbReference>
<evidence type="ECO:0000259" key="8">
    <source>
        <dbReference type="Pfam" id="PF00590"/>
    </source>
</evidence>
<keyword evidence="4 6" id="KW-0808">Transferase</keyword>
<dbReference type="CDD" id="cd11648">
    <property type="entry name" value="RsmI"/>
    <property type="match status" value="1"/>
</dbReference>
<comment type="similarity">
    <text evidence="6">Belongs to the methyltransferase superfamily. RsmI family.</text>
</comment>
<protein>
    <recommendedName>
        <fullName evidence="6">Ribosomal RNA small subunit methyltransferase I</fullName>
        <ecNumber evidence="6">2.1.1.198</ecNumber>
    </recommendedName>
    <alternativeName>
        <fullName evidence="6">16S rRNA 2'-O-ribose C1402 methyltransferase</fullName>
    </alternativeName>
    <alternativeName>
        <fullName evidence="6">rRNA (cytidine-2'-O-)-methyltransferase RsmI</fullName>
    </alternativeName>
</protein>
<dbReference type="PIRSF" id="PIRSF005917">
    <property type="entry name" value="MTase_YraL"/>
    <property type="match status" value="1"/>
</dbReference>
<keyword evidence="5 6" id="KW-0949">S-adenosyl-L-methionine</keyword>
<dbReference type="PANTHER" id="PTHR46111">
    <property type="entry name" value="RIBOSOMAL RNA SMALL SUBUNIT METHYLTRANSFERASE I"/>
    <property type="match status" value="1"/>
</dbReference>
<dbReference type="Pfam" id="PF00590">
    <property type="entry name" value="TP_methylase"/>
    <property type="match status" value="1"/>
</dbReference>
<dbReference type="HAMAP" id="MF_01877">
    <property type="entry name" value="16SrRNA_methyltr_I"/>
    <property type="match status" value="1"/>
</dbReference>
<keyword evidence="10" id="KW-1185">Reference proteome</keyword>
<dbReference type="InterPro" id="IPR000878">
    <property type="entry name" value="4pyrrol_Mease"/>
</dbReference>
<sequence>MRRQKSFDETGGLLYIVGTPIGNLEDVSARVHQTLEQADLIACEDTRHTRKLLSHLGLAKPMISYHEHNRFSRMEELTDRMEAGERVALVSDAGMPGLSDPGEELVREAVERGVPVIPVPGPNAALTAVVASGLPAQPFLFVGFLPRHSKERKAELERWRHIPASLLFYEAPHRIRQMLADVQEVLGDREAAIARELTKKHEEWLRGRVSECLTWFEEEQPRGEMTVVIKGASPETKESQGEEESSEWWRALTIMEHVDWHIHRGSTKKEAIQATARERDLPKREVYNTYHKDQK</sequence>
<proteinExistence type="inferred from homology"/>
<dbReference type="EMBL" id="JBHSAP010000004">
    <property type="protein sequence ID" value="MFC4075564.1"/>
    <property type="molecule type" value="Genomic_DNA"/>
</dbReference>
<feature type="region of interest" description="Disordered" evidence="7">
    <location>
        <begin position="271"/>
        <end position="295"/>
    </location>
</feature>
<reference evidence="10" key="1">
    <citation type="journal article" date="2019" name="Int. J. Syst. Evol. Microbiol.">
        <title>The Global Catalogue of Microorganisms (GCM) 10K type strain sequencing project: providing services to taxonomists for standard genome sequencing and annotation.</title>
        <authorList>
            <consortium name="The Broad Institute Genomics Platform"/>
            <consortium name="The Broad Institute Genome Sequencing Center for Infectious Disease"/>
            <person name="Wu L."/>
            <person name="Ma J."/>
        </authorList>
    </citation>
    <scope>NUCLEOTIDE SEQUENCE [LARGE SCALE GENOMIC DNA]</scope>
    <source>
        <strain evidence="10">IBRC-M 10813</strain>
    </source>
</reference>
<dbReference type="Gene3D" id="3.40.1010.10">
    <property type="entry name" value="Cobalt-precorrin-4 Transmethylase, Domain 1"/>
    <property type="match status" value="1"/>
</dbReference>
<gene>
    <name evidence="6 9" type="primary">rsmI</name>
    <name evidence="9" type="ORF">ACFOUO_01925</name>
</gene>
<evidence type="ECO:0000256" key="6">
    <source>
        <dbReference type="HAMAP-Rule" id="MF_01877"/>
    </source>
</evidence>
<comment type="function">
    <text evidence="6">Catalyzes the 2'-O-methylation of the ribose of cytidine 1402 (C1402) in 16S rRNA.</text>
</comment>
<dbReference type="InterPro" id="IPR014776">
    <property type="entry name" value="4pyrrole_Mease_sub2"/>
</dbReference>
<dbReference type="GO" id="GO:0032259">
    <property type="term" value="P:methylation"/>
    <property type="evidence" value="ECO:0007669"/>
    <property type="project" value="UniProtKB-KW"/>
</dbReference>
<evidence type="ECO:0000313" key="9">
    <source>
        <dbReference type="EMBL" id="MFC4075564.1"/>
    </source>
</evidence>
<comment type="caution">
    <text evidence="9">The sequence shown here is derived from an EMBL/GenBank/DDBJ whole genome shotgun (WGS) entry which is preliminary data.</text>
</comment>
<accession>A0ABV8JE14</accession>
<dbReference type="Proteomes" id="UP001595843">
    <property type="component" value="Unassembled WGS sequence"/>
</dbReference>
<dbReference type="InterPro" id="IPR035996">
    <property type="entry name" value="4pyrrol_Methylase_sf"/>
</dbReference>
<evidence type="ECO:0000256" key="4">
    <source>
        <dbReference type="ARBA" id="ARBA00022679"/>
    </source>
</evidence>
<dbReference type="Gene3D" id="3.30.950.10">
    <property type="entry name" value="Methyltransferase, Cobalt-precorrin-4 Transmethylase, Domain 2"/>
    <property type="match status" value="1"/>
</dbReference>
<evidence type="ECO:0000256" key="3">
    <source>
        <dbReference type="ARBA" id="ARBA00022603"/>
    </source>
</evidence>